<evidence type="ECO:0000313" key="5">
    <source>
        <dbReference type="EMBL" id="VDM32608.1"/>
    </source>
</evidence>
<dbReference type="CDD" id="cd00071">
    <property type="entry name" value="GMPK"/>
    <property type="match status" value="1"/>
</dbReference>
<reference evidence="5 6" key="1">
    <citation type="submission" date="2018-11" db="EMBL/GenBank/DDBJ databases">
        <authorList>
            <consortium name="Pathogen Informatics"/>
        </authorList>
    </citation>
    <scope>NUCLEOTIDE SEQUENCE [LARGE SCALE GENOMIC DNA]</scope>
</reference>
<dbReference type="SMART" id="SM00072">
    <property type="entry name" value="GuKc"/>
    <property type="match status" value="1"/>
</dbReference>
<organism evidence="5 6">
    <name type="scientific">Hydatigena taeniaeformis</name>
    <name type="common">Feline tapeworm</name>
    <name type="synonym">Taenia taeniaeformis</name>
    <dbReference type="NCBI Taxonomy" id="6205"/>
    <lineage>
        <taxon>Eukaryota</taxon>
        <taxon>Metazoa</taxon>
        <taxon>Spiralia</taxon>
        <taxon>Lophotrochozoa</taxon>
        <taxon>Platyhelminthes</taxon>
        <taxon>Cestoda</taxon>
        <taxon>Eucestoda</taxon>
        <taxon>Cyclophyllidea</taxon>
        <taxon>Taeniidae</taxon>
        <taxon>Hydatigera</taxon>
    </lineage>
</organism>
<dbReference type="GO" id="GO:0005829">
    <property type="term" value="C:cytosol"/>
    <property type="evidence" value="ECO:0007669"/>
    <property type="project" value="TreeGrafter"/>
</dbReference>
<evidence type="ECO:0000256" key="3">
    <source>
        <dbReference type="ARBA" id="ARBA00022777"/>
    </source>
</evidence>
<dbReference type="EMBL" id="UYWX01020448">
    <property type="protein sequence ID" value="VDM32608.1"/>
    <property type="molecule type" value="Genomic_DNA"/>
</dbReference>
<dbReference type="PANTHER" id="PTHR23117:SF13">
    <property type="entry name" value="GUANYLATE KINASE"/>
    <property type="match status" value="1"/>
</dbReference>
<dbReference type="PANTHER" id="PTHR23117">
    <property type="entry name" value="GUANYLATE KINASE-RELATED"/>
    <property type="match status" value="1"/>
</dbReference>
<keyword evidence="6" id="KW-1185">Reference proteome</keyword>
<dbReference type="SUPFAM" id="SSF52540">
    <property type="entry name" value="P-loop containing nucleoside triphosphate hydrolases"/>
    <property type="match status" value="1"/>
</dbReference>
<evidence type="ECO:0000313" key="6">
    <source>
        <dbReference type="Proteomes" id="UP000274429"/>
    </source>
</evidence>
<keyword evidence="3" id="KW-0418">Kinase</keyword>
<dbReference type="AlphaFoldDB" id="A0A3P7HC43"/>
<dbReference type="InterPro" id="IPR008145">
    <property type="entry name" value="GK/Ca_channel_bsu"/>
</dbReference>
<evidence type="ECO:0000256" key="2">
    <source>
        <dbReference type="ARBA" id="ARBA00022679"/>
    </source>
</evidence>
<accession>A0A3P7HC43</accession>
<comment type="similarity">
    <text evidence="1">Belongs to the guanylate kinase family.</text>
</comment>
<dbReference type="FunFam" id="3.30.63.10:FF:000002">
    <property type="entry name" value="Guanylate kinase 1"/>
    <property type="match status" value="1"/>
</dbReference>
<evidence type="ECO:0000259" key="4">
    <source>
        <dbReference type="PROSITE" id="PS50052"/>
    </source>
</evidence>
<dbReference type="OrthoDB" id="6334211at2759"/>
<dbReference type="InterPro" id="IPR027417">
    <property type="entry name" value="P-loop_NTPase"/>
</dbReference>
<dbReference type="Pfam" id="PF00625">
    <property type="entry name" value="Guanylate_kin"/>
    <property type="match status" value="2"/>
</dbReference>
<name>A0A3P7HC43_HYDTA</name>
<dbReference type="PROSITE" id="PS00856">
    <property type="entry name" value="GUANYLATE_KINASE_1"/>
    <property type="match status" value="1"/>
</dbReference>
<dbReference type="GO" id="GO:0004385">
    <property type="term" value="F:GMP kinase activity"/>
    <property type="evidence" value="ECO:0007669"/>
    <property type="project" value="TreeGrafter"/>
</dbReference>
<dbReference type="PROSITE" id="PS50052">
    <property type="entry name" value="GUANYLATE_KINASE_2"/>
    <property type="match status" value="1"/>
</dbReference>
<proteinExistence type="inferred from homology"/>
<feature type="domain" description="Guanylate kinase-like" evidence="4">
    <location>
        <begin position="34"/>
        <end position="267"/>
    </location>
</feature>
<protein>
    <recommendedName>
        <fullName evidence="4">Guanylate kinase-like domain-containing protein</fullName>
    </recommendedName>
</protein>
<gene>
    <name evidence="5" type="ORF">TTAC_LOCUS8106</name>
</gene>
<dbReference type="InterPro" id="IPR020590">
    <property type="entry name" value="Guanylate_kinase_CS"/>
</dbReference>
<dbReference type="InterPro" id="IPR008144">
    <property type="entry name" value="Guanylate_kin-like_dom"/>
</dbReference>
<keyword evidence="2" id="KW-0808">Transferase</keyword>
<dbReference type="Gene3D" id="3.40.50.300">
    <property type="entry name" value="P-loop containing nucleotide triphosphate hydrolases"/>
    <property type="match status" value="2"/>
</dbReference>
<dbReference type="Proteomes" id="UP000274429">
    <property type="component" value="Unassembled WGS sequence"/>
</dbReference>
<sequence length="284" mass="31951">MISLENCQSSLDLHFCATVGFAGVSFSIFTMAGLRPVVLSGPSGAGKSTLLKMLMENFPQSFAFSVSHTSRKPRPGEIHGREYNFVSEEEMLKDIADGKFLEYSQFAGNYYGTPREAVTSPCTRSSFDHTLPRYFARPTQQWLRFLISGVRPNFCSLFSSWNTPYHVLESGRICILDVDANGVRSIYAAQPPLNARFIFIGPPSIEVLESRLRDRGTETEEKIISRLRQAKVDMEFANSSQGKLIYDAHIVNDDVEEAYEKLFEFLKDDIALTLDDERQQVAAS</sequence>
<evidence type="ECO:0000256" key="1">
    <source>
        <dbReference type="ARBA" id="ARBA00005790"/>
    </source>
</evidence>